<reference evidence="3" key="1">
    <citation type="submission" date="2017-02" db="UniProtKB">
        <authorList>
            <consortium name="WormBaseParasite"/>
        </authorList>
    </citation>
    <scope>IDENTIFICATION</scope>
</reference>
<protein>
    <submittedName>
        <fullName evidence="3">Bacteriocin</fullName>
    </submittedName>
</protein>
<dbReference type="AlphaFoldDB" id="A0A0R3Q496"/>
<dbReference type="EMBL" id="UZAG01000255">
    <property type="protein sequence ID" value="VDO07782.1"/>
    <property type="molecule type" value="Genomic_DNA"/>
</dbReference>
<evidence type="ECO:0000313" key="3">
    <source>
        <dbReference type="WBParaSite" id="BTMF_0000112201-mRNA-1"/>
    </source>
</evidence>
<gene>
    <name evidence="1" type="ORF">BTMF_LOCUS478</name>
</gene>
<evidence type="ECO:0000313" key="2">
    <source>
        <dbReference type="Proteomes" id="UP000280834"/>
    </source>
</evidence>
<sequence length="41" mass="4705">MLGKSFKICSAEELRRKGGTSRTFIITVVCTCMRICWFFAL</sequence>
<organism evidence="3">
    <name type="scientific">Brugia timori</name>
    <dbReference type="NCBI Taxonomy" id="42155"/>
    <lineage>
        <taxon>Eukaryota</taxon>
        <taxon>Metazoa</taxon>
        <taxon>Ecdysozoa</taxon>
        <taxon>Nematoda</taxon>
        <taxon>Chromadorea</taxon>
        <taxon>Rhabditida</taxon>
        <taxon>Spirurina</taxon>
        <taxon>Spiruromorpha</taxon>
        <taxon>Filarioidea</taxon>
        <taxon>Onchocercidae</taxon>
        <taxon>Brugia</taxon>
    </lineage>
</organism>
<accession>A0A0R3Q496</accession>
<evidence type="ECO:0000313" key="1">
    <source>
        <dbReference type="EMBL" id="VDO07782.1"/>
    </source>
</evidence>
<keyword evidence="2" id="KW-1185">Reference proteome</keyword>
<dbReference type="Proteomes" id="UP000280834">
    <property type="component" value="Unassembled WGS sequence"/>
</dbReference>
<dbReference type="WBParaSite" id="BTMF_0000112201-mRNA-1">
    <property type="protein sequence ID" value="BTMF_0000112201-mRNA-1"/>
    <property type="gene ID" value="BTMF_0000112201"/>
</dbReference>
<reference evidence="1 2" key="2">
    <citation type="submission" date="2018-11" db="EMBL/GenBank/DDBJ databases">
        <authorList>
            <consortium name="Pathogen Informatics"/>
        </authorList>
    </citation>
    <scope>NUCLEOTIDE SEQUENCE [LARGE SCALE GENOMIC DNA]</scope>
</reference>
<proteinExistence type="predicted"/>
<name>A0A0R3Q496_9BILA</name>